<dbReference type="EnsemblBacteria" id="ABX12272">
    <property type="protein sequence ID" value="ABX12272"/>
    <property type="gene ID" value="Nmar_0376"/>
</dbReference>
<evidence type="ECO:0000259" key="1">
    <source>
        <dbReference type="PROSITE" id="PS50110"/>
    </source>
</evidence>
<dbReference type="eggNOG" id="arCOG02382">
    <property type="taxonomic scope" value="Archaea"/>
</dbReference>
<protein>
    <submittedName>
        <fullName evidence="2">Response regulator receiver protein</fullName>
    </submittedName>
</protein>
<dbReference type="Gene3D" id="3.40.50.2300">
    <property type="match status" value="1"/>
</dbReference>
<name>A9A573_NITMS</name>
<dbReference type="EMBL" id="CP000866">
    <property type="protein sequence ID" value="ABX12272.1"/>
    <property type="molecule type" value="Genomic_DNA"/>
</dbReference>
<reference evidence="2 3" key="1">
    <citation type="journal article" date="2010" name="Proc. Natl. Acad. Sci. U.S.A.">
        <title>Nitrosopumilus maritimus genome reveals unique mechanisms for nitrification and autotrophy in globally distributed marine crenarchaea.</title>
        <authorList>
            <person name="Walker C.B."/>
            <person name="de la Torre J.R."/>
            <person name="Klotz M.G."/>
            <person name="Urakawa H."/>
            <person name="Pinel N."/>
            <person name="Arp D.J."/>
            <person name="Brochier-Armanet C."/>
            <person name="Chain P.S."/>
            <person name="Chan P.P."/>
            <person name="Gollabgir A."/>
            <person name="Hemp J."/>
            <person name="Hugler M."/>
            <person name="Karr E.A."/>
            <person name="Konneke M."/>
            <person name="Shin M."/>
            <person name="Lawton T.J."/>
            <person name="Lowe T."/>
            <person name="Martens-Habbena W."/>
            <person name="Sayavedra-Soto L.A."/>
            <person name="Lang D."/>
            <person name="Sievert S.M."/>
            <person name="Rosenzweig A.C."/>
            <person name="Manning G."/>
            <person name="Stahl D.A."/>
        </authorList>
    </citation>
    <scope>NUCLEOTIDE SEQUENCE [LARGE SCALE GENOMIC DNA]</scope>
    <source>
        <strain evidence="2 3">SCM1</strain>
    </source>
</reference>
<proteinExistence type="predicted"/>
<dbReference type="KEGG" id="nmr:Nmar_0376"/>
<evidence type="ECO:0000313" key="2">
    <source>
        <dbReference type="EMBL" id="ABX12272.1"/>
    </source>
</evidence>
<organism evidence="2 3">
    <name type="scientific">Nitrosopumilus maritimus (strain SCM1)</name>
    <dbReference type="NCBI Taxonomy" id="436308"/>
    <lineage>
        <taxon>Archaea</taxon>
        <taxon>Nitrososphaerota</taxon>
        <taxon>Nitrososphaeria</taxon>
        <taxon>Nitrosopumilales</taxon>
        <taxon>Nitrosopumilaceae</taxon>
        <taxon>Nitrosopumilus</taxon>
    </lineage>
</organism>
<feature type="domain" description="Response regulatory" evidence="1">
    <location>
        <begin position="4"/>
        <end position="118"/>
    </location>
</feature>
<dbReference type="STRING" id="436308.Nmar_0376"/>
<sequence>MTIQALVVDDDQNVLNTFVDLLDICKINVVGTAKNGKEAIEQFKKLTPDLVFLDIMMPEFDGRYALREIRNIDQNIPVVMISGGDDDAIDKLLEFKPSAVLHKPFRMNTLLDILKNELKLELDSN</sequence>
<dbReference type="PROSITE" id="PS50110">
    <property type="entry name" value="RESPONSE_REGULATORY"/>
    <property type="match status" value="1"/>
</dbReference>
<dbReference type="HOGENOM" id="CLU_000445_69_15_2"/>
<dbReference type="SMART" id="SM00448">
    <property type="entry name" value="REC"/>
    <property type="match status" value="1"/>
</dbReference>
<dbReference type="InterPro" id="IPR052048">
    <property type="entry name" value="ST_Response_Regulator"/>
</dbReference>
<dbReference type="SUPFAM" id="SSF52172">
    <property type="entry name" value="CheY-like"/>
    <property type="match status" value="1"/>
</dbReference>
<dbReference type="GeneID" id="5774647"/>
<dbReference type="PhylomeDB" id="A9A573"/>
<dbReference type="AlphaFoldDB" id="A9A573"/>
<accession>A9A573</accession>
<dbReference type="RefSeq" id="WP_012214759.1">
    <property type="nucleotide sequence ID" value="NC_010085.1"/>
</dbReference>
<dbReference type="PANTHER" id="PTHR43228">
    <property type="entry name" value="TWO-COMPONENT RESPONSE REGULATOR"/>
    <property type="match status" value="1"/>
</dbReference>
<evidence type="ECO:0000313" key="3">
    <source>
        <dbReference type="Proteomes" id="UP000000792"/>
    </source>
</evidence>
<gene>
    <name evidence="2" type="ordered locus">Nmar_0376</name>
</gene>
<dbReference type="InterPro" id="IPR001789">
    <property type="entry name" value="Sig_transdc_resp-reg_receiver"/>
</dbReference>
<dbReference type="CDD" id="cd00156">
    <property type="entry name" value="REC"/>
    <property type="match status" value="1"/>
</dbReference>
<dbReference type="Proteomes" id="UP000000792">
    <property type="component" value="Chromosome"/>
</dbReference>
<dbReference type="InParanoid" id="A9A573"/>
<dbReference type="GO" id="GO:0000160">
    <property type="term" value="P:phosphorelay signal transduction system"/>
    <property type="evidence" value="ECO:0007669"/>
    <property type="project" value="InterPro"/>
</dbReference>
<dbReference type="Pfam" id="PF00072">
    <property type="entry name" value="Response_reg"/>
    <property type="match status" value="1"/>
</dbReference>
<dbReference type="PANTHER" id="PTHR43228:SF1">
    <property type="entry name" value="TWO-COMPONENT RESPONSE REGULATOR ARR22"/>
    <property type="match status" value="1"/>
</dbReference>
<dbReference type="OrthoDB" id="2830at2157"/>
<dbReference type="InterPro" id="IPR011006">
    <property type="entry name" value="CheY-like_superfamily"/>
</dbReference>
<keyword evidence="3" id="KW-1185">Reference proteome</keyword>